<dbReference type="RefSeq" id="XP_047755723.1">
    <property type="nucleotide sequence ID" value="XM_047899384.1"/>
</dbReference>
<dbReference type="NCBIfam" id="NF040713">
    <property type="entry name" value="ZapE"/>
    <property type="match status" value="1"/>
</dbReference>
<dbReference type="Pfam" id="PF03969">
    <property type="entry name" value="AFG1_ATPase"/>
    <property type="match status" value="1"/>
</dbReference>
<dbReference type="PANTHER" id="PTHR12169:SF26">
    <property type="entry name" value="EF-HAND DOMAIN-CONTAINING PROTEIN"/>
    <property type="match status" value="1"/>
</dbReference>
<dbReference type="GeneID" id="71980114"/>
<evidence type="ECO:0000313" key="4">
    <source>
        <dbReference type="EMBL" id="UJO11357.1"/>
    </source>
</evidence>
<dbReference type="SUPFAM" id="SSF52540">
    <property type="entry name" value="P-loop containing nucleoside triphosphate hydrolases"/>
    <property type="match status" value="1"/>
</dbReference>
<proteinExistence type="inferred from homology"/>
<dbReference type="OrthoDB" id="548867at2759"/>
<keyword evidence="3" id="KW-0067">ATP-binding</keyword>
<evidence type="ECO:0000313" key="5">
    <source>
        <dbReference type="Proteomes" id="UP000756132"/>
    </source>
</evidence>
<gene>
    <name evidence="4" type="ORF">CLAFUR5_00236</name>
</gene>
<protein>
    <submittedName>
        <fullName evidence="4">AFG1-like ATPase</fullName>
    </submittedName>
</protein>
<dbReference type="AlphaFoldDB" id="A0A9Q8P354"/>
<dbReference type="OMA" id="ECYDRRV"/>
<dbReference type="GO" id="GO:0016887">
    <property type="term" value="F:ATP hydrolysis activity"/>
    <property type="evidence" value="ECO:0007669"/>
    <property type="project" value="InterPro"/>
</dbReference>
<comment type="similarity">
    <text evidence="1">Belongs to the AFG1 ATPase family.</text>
</comment>
<dbReference type="PANTHER" id="PTHR12169">
    <property type="entry name" value="ATPASE N2B"/>
    <property type="match status" value="1"/>
</dbReference>
<dbReference type="Gene3D" id="3.40.50.300">
    <property type="entry name" value="P-loop containing nucleotide triphosphate hydrolases"/>
    <property type="match status" value="1"/>
</dbReference>
<accession>A0A9Q8P354</accession>
<organism evidence="4 5">
    <name type="scientific">Passalora fulva</name>
    <name type="common">Tomato leaf mold</name>
    <name type="synonym">Cladosporium fulvum</name>
    <dbReference type="NCBI Taxonomy" id="5499"/>
    <lineage>
        <taxon>Eukaryota</taxon>
        <taxon>Fungi</taxon>
        <taxon>Dikarya</taxon>
        <taxon>Ascomycota</taxon>
        <taxon>Pezizomycotina</taxon>
        <taxon>Dothideomycetes</taxon>
        <taxon>Dothideomycetidae</taxon>
        <taxon>Mycosphaerellales</taxon>
        <taxon>Mycosphaerellaceae</taxon>
        <taxon>Fulvia</taxon>
    </lineage>
</organism>
<name>A0A9Q8P354_PASFU</name>
<keyword evidence="5" id="KW-1185">Reference proteome</keyword>
<evidence type="ECO:0000256" key="3">
    <source>
        <dbReference type="ARBA" id="ARBA00022840"/>
    </source>
</evidence>
<evidence type="ECO:0000256" key="1">
    <source>
        <dbReference type="ARBA" id="ARBA00010322"/>
    </source>
</evidence>
<keyword evidence="2" id="KW-0547">Nucleotide-binding</keyword>
<dbReference type="InterPro" id="IPR027417">
    <property type="entry name" value="P-loop_NTPase"/>
</dbReference>
<dbReference type="GO" id="GO:0005739">
    <property type="term" value="C:mitochondrion"/>
    <property type="evidence" value="ECO:0007669"/>
    <property type="project" value="TreeGrafter"/>
</dbReference>
<dbReference type="InterPro" id="IPR005654">
    <property type="entry name" value="ATPase_AFG1-like"/>
</dbReference>
<dbReference type="Proteomes" id="UP000756132">
    <property type="component" value="Chromosome 1"/>
</dbReference>
<evidence type="ECO:0000256" key="2">
    <source>
        <dbReference type="ARBA" id="ARBA00022741"/>
    </source>
</evidence>
<dbReference type="KEGG" id="ffu:CLAFUR5_00236"/>
<reference evidence="4" key="2">
    <citation type="journal article" date="2022" name="Microb. Genom.">
        <title>A chromosome-scale genome assembly of the tomato pathogen Cladosporium fulvum reveals a compartmentalized genome architecture and the presence of a dispensable chromosome.</title>
        <authorList>
            <person name="Zaccaron A.Z."/>
            <person name="Chen L.H."/>
            <person name="Samaras A."/>
            <person name="Stergiopoulos I."/>
        </authorList>
    </citation>
    <scope>NUCLEOTIDE SEQUENCE</scope>
    <source>
        <strain evidence="4">Race5_Kim</strain>
    </source>
</reference>
<sequence length="429" mass="47702">MTSSALQAAYKSLIQRGRLVTDPHQAALVTRLSKLQNDLLSTNNATYIPGQPAGTPQGLYIYGSVGTGKSRVADLFASTLPAEVTKRRIHFHEFMNDIHHRLHQARSSPAYRGDPLIEIGRNIHAESRVLCFDEFQVTDIADAMILSRLFSSIWQSGGVMVSTSNRHPNNLYENGLNRDLFTPFIKEVQRRCEVWEIGGKDDYRMRSLQDADSDQARLQTFFTDAEAFQGSFQQALGTSKLKRVPLQVYGSRMLEVQAAIEDERTTSAEKSKRFAMISGTFAELCEDSLGSADYHALCSSTDTIFISGLRRYREDEKDFVRRFITMIDLAYEMKTRVFCQSEVPLGEVFTNIVPQYLKKSIQGMRVKGEGGASSSMMSTFIGETEWSATGLVEASLATGGAGETDVGFAIGRAISRLYEMGSNEYGTAD</sequence>
<dbReference type="GO" id="GO:0005524">
    <property type="term" value="F:ATP binding"/>
    <property type="evidence" value="ECO:0007669"/>
    <property type="project" value="UniProtKB-KW"/>
</dbReference>
<reference evidence="4" key="1">
    <citation type="submission" date="2021-12" db="EMBL/GenBank/DDBJ databases">
        <authorList>
            <person name="Zaccaron A."/>
            <person name="Stergiopoulos I."/>
        </authorList>
    </citation>
    <scope>NUCLEOTIDE SEQUENCE</scope>
    <source>
        <strain evidence="4">Race5_Kim</strain>
    </source>
</reference>
<dbReference type="EMBL" id="CP090163">
    <property type="protein sequence ID" value="UJO11357.1"/>
    <property type="molecule type" value="Genomic_DNA"/>
</dbReference>